<feature type="compositionally biased region" description="Basic and acidic residues" evidence="1">
    <location>
        <begin position="51"/>
        <end position="67"/>
    </location>
</feature>
<dbReference type="AlphaFoldDB" id="F6B5T2"/>
<feature type="domain" description="Flagellar hook-length control protein-like C-terminal" evidence="2">
    <location>
        <begin position="101"/>
        <end position="171"/>
    </location>
</feature>
<reference evidence="3 4" key="1">
    <citation type="submission" date="2011-05" db="EMBL/GenBank/DDBJ databases">
        <title>Complete sequence of Desulfotomaculum carboxydivorans CO-1-SRB.</title>
        <authorList>
            <consortium name="US DOE Joint Genome Institute"/>
            <person name="Lucas S."/>
            <person name="Han J."/>
            <person name="Lapidus A."/>
            <person name="Cheng J.-F."/>
            <person name="Goodwin L."/>
            <person name="Pitluck S."/>
            <person name="Peters L."/>
            <person name="Mikhailova N."/>
            <person name="Lu M."/>
            <person name="Han C."/>
            <person name="Tapia R."/>
            <person name="Land M."/>
            <person name="Hauser L."/>
            <person name="Kyrpides N."/>
            <person name="Ivanova N."/>
            <person name="Pagani I."/>
            <person name="Stams A."/>
            <person name="Plugge C."/>
            <person name="Muyzer G."/>
            <person name="Kuever J."/>
            <person name="Parshina S."/>
            <person name="Ivanova A."/>
            <person name="Nazina T."/>
            <person name="Woyke T."/>
        </authorList>
    </citation>
    <scope>NUCLEOTIDE SEQUENCE [LARGE SCALE GENOMIC DNA]</scope>
    <source>
        <strain evidence="4">DSM 14880 / VKM B-2319 / CO-1-SRB</strain>
    </source>
</reference>
<dbReference type="STRING" id="868595.Desca_0251"/>
<dbReference type="RefSeq" id="WP_013809492.1">
    <property type="nucleotide sequence ID" value="NC_015565.1"/>
</dbReference>
<dbReference type="InterPro" id="IPR021136">
    <property type="entry name" value="Flagellar_hook_control-like_C"/>
</dbReference>
<protein>
    <recommendedName>
        <fullName evidence="2">Flagellar hook-length control protein-like C-terminal domain-containing protein</fullName>
    </recommendedName>
</protein>
<dbReference type="eggNOG" id="COG3144">
    <property type="taxonomic scope" value="Bacteria"/>
</dbReference>
<accession>F6B5T2</accession>
<gene>
    <name evidence="3" type="ordered locus">Desca_0251</name>
</gene>
<sequence length="196" mass="22265">MIDRVMSALFRATNNMKITPSKPLDKIQSRPLELKHKLTAEVTREISASPRPKDNLPPDTSVQERNDQLPYVPLPLRSEFYQDARFYARLQDFKYKTGNLDETRIIFCLRTVNLGQLWFNLAIRPGKLLSVQCLTENNSSAELFKENAELLQAALVELGFASVIVSCRPQPGIQSIADIDPEFAMAKPFSLLDRQV</sequence>
<dbReference type="HOGENOM" id="CLU_1394381_0_0_9"/>
<dbReference type="Proteomes" id="UP000009226">
    <property type="component" value="Chromosome"/>
</dbReference>
<evidence type="ECO:0000256" key="1">
    <source>
        <dbReference type="SAM" id="MobiDB-lite"/>
    </source>
</evidence>
<dbReference type="Pfam" id="PF02120">
    <property type="entry name" value="Flg_hook"/>
    <property type="match status" value="1"/>
</dbReference>
<evidence type="ECO:0000313" key="4">
    <source>
        <dbReference type="Proteomes" id="UP000009226"/>
    </source>
</evidence>
<name>F6B5T2_DESCC</name>
<dbReference type="KEGG" id="dca:Desca_0251"/>
<evidence type="ECO:0000313" key="3">
    <source>
        <dbReference type="EMBL" id="AEF93155.1"/>
    </source>
</evidence>
<organism evidence="3 4">
    <name type="scientific">Desulfotomaculum nigrificans (strain DSM 14880 / VKM B-2319 / CO-1-SRB)</name>
    <name type="common">Desulfotomaculum carboxydivorans</name>
    <dbReference type="NCBI Taxonomy" id="868595"/>
    <lineage>
        <taxon>Bacteria</taxon>
        <taxon>Bacillati</taxon>
        <taxon>Bacillota</taxon>
        <taxon>Clostridia</taxon>
        <taxon>Eubacteriales</taxon>
        <taxon>Desulfotomaculaceae</taxon>
        <taxon>Desulfotomaculum</taxon>
    </lineage>
</organism>
<feature type="region of interest" description="Disordered" evidence="1">
    <location>
        <begin position="43"/>
        <end position="67"/>
    </location>
</feature>
<evidence type="ECO:0000259" key="2">
    <source>
        <dbReference type="Pfam" id="PF02120"/>
    </source>
</evidence>
<dbReference type="EMBL" id="CP002736">
    <property type="protein sequence ID" value="AEF93155.1"/>
    <property type="molecule type" value="Genomic_DNA"/>
</dbReference>
<proteinExistence type="predicted"/>
<keyword evidence="4" id="KW-1185">Reference proteome</keyword>